<dbReference type="Pfam" id="PF13899">
    <property type="entry name" value="Thioredoxin_7"/>
    <property type="match status" value="1"/>
</dbReference>
<evidence type="ECO:0000313" key="1">
    <source>
        <dbReference type="EMBL" id="MFD2157990.1"/>
    </source>
</evidence>
<sequence>MQTNQGQDGNDEMFVFAHNEVGFRCAAEQIEEIVESSNANLRRSFENGFLKCVRGCPILCGMHLRAILFSTFLASTFGALTSCAVISRNAKVVGEDFKEFTGLGDDGEKQGGGLKDLADIKPVMSSDTSQLYSEDMIEWANEDPDAPMAALDAIWEKGPVDNWYESYNAAMREARKEGKPVILWFTNSRSNTIARALSDELFSTSSFEDWAEDNVILLRVDSNVVDDDERRKDAKRKYVARLRKQYKVLGAPVVLMLSPRGSQFGKYVGYKTGDPEFYFGRLKNAHRNAMADYANWREEYEAKGYRVWHDNKGRKTFAKPYSLKDGVIYLKAPDGKRSAFPVRKLSREDQAWIEAYSKKKR</sequence>
<dbReference type="Proteomes" id="UP001597389">
    <property type="component" value="Unassembled WGS sequence"/>
</dbReference>
<dbReference type="Gene3D" id="3.40.30.10">
    <property type="entry name" value="Glutaredoxin"/>
    <property type="match status" value="1"/>
</dbReference>
<comment type="caution">
    <text evidence="1">The sequence shown here is derived from an EMBL/GenBank/DDBJ whole genome shotgun (WGS) entry which is preliminary data.</text>
</comment>
<evidence type="ECO:0000313" key="2">
    <source>
        <dbReference type="Proteomes" id="UP001597389"/>
    </source>
</evidence>
<dbReference type="InterPro" id="IPR036249">
    <property type="entry name" value="Thioredoxin-like_sf"/>
</dbReference>
<protein>
    <submittedName>
        <fullName evidence="1">Thioredoxin family protein</fullName>
    </submittedName>
</protein>
<gene>
    <name evidence="1" type="ORF">ACFSW8_03655</name>
</gene>
<name>A0ABW4Z8B0_9BACT</name>
<dbReference type="Gene3D" id="2.30.30.700">
    <property type="entry name" value="SLA1 homology domain 1"/>
    <property type="match status" value="1"/>
</dbReference>
<proteinExistence type="predicted"/>
<dbReference type="SUPFAM" id="SSF52833">
    <property type="entry name" value="Thioredoxin-like"/>
    <property type="match status" value="1"/>
</dbReference>
<organism evidence="1 2">
    <name type="scientific">Rubritalea tangerina</name>
    <dbReference type="NCBI Taxonomy" id="430798"/>
    <lineage>
        <taxon>Bacteria</taxon>
        <taxon>Pseudomonadati</taxon>
        <taxon>Verrucomicrobiota</taxon>
        <taxon>Verrucomicrobiia</taxon>
        <taxon>Verrucomicrobiales</taxon>
        <taxon>Rubritaleaceae</taxon>
        <taxon>Rubritalea</taxon>
    </lineage>
</organism>
<reference evidence="2" key="1">
    <citation type="journal article" date="2019" name="Int. J. Syst. Evol. Microbiol.">
        <title>The Global Catalogue of Microorganisms (GCM) 10K type strain sequencing project: providing services to taxonomists for standard genome sequencing and annotation.</title>
        <authorList>
            <consortium name="The Broad Institute Genomics Platform"/>
            <consortium name="The Broad Institute Genome Sequencing Center for Infectious Disease"/>
            <person name="Wu L."/>
            <person name="Ma J."/>
        </authorList>
    </citation>
    <scope>NUCLEOTIDE SEQUENCE [LARGE SCALE GENOMIC DNA]</scope>
    <source>
        <strain evidence="2">CCUG 57942</strain>
    </source>
</reference>
<dbReference type="EMBL" id="JBHUJB010000015">
    <property type="protein sequence ID" value="MFD2157990.1"/>
    <property type="molecule type" value="Genomic_DNA"/>
</dbReference>
<dbReference type="RefSeq" id="WP_377090222.1">
    <property type="nucleotide sequence ID" value="NZ_JBHSJL010000014.1"/>
</dbReference>
<keyword evidence="2" id="KW-1185">Reference proteome</keyword>
<accession>A0ABW4Z8B0</accession>